<evidence type="ECO:0000259" key="4">
    <source>
        <dbReference type="SMART" id="SM00892"/>
    </source>
</evidence>
<feature type="domain" description="DNA/RNA non-specific endonuclease/pyrophosphatase/phosphodiesterase" evidence="4">
    <location>
        <begin position="2"/>
        <end position="129"/>
    </location>
</feature>
<comment type="similarity">
    <text evidence="1">Belongs to the DNA/RNA non-specific endonuclease family.</text>
</comment>
<evidence type="ECO:0000256" key="2">
    <source>
        <dbReference type="PIRSR" id="PIRSR640255-2"/>
    </source>
</evidence>
<reference evidence="7" key="1">
    <citation type="submission" date="2016-06" db="UniProtKB">
        <authorList>
            <consortium name="WormBaseParasite"/>
        </authorList>
    </citation>
    <scope>IDENTIFICATION</scope>
</reference>
<dbReference type="EMBL" id="UZAN01044943">
    <property type="protein sequence ID" value="VDP81776.1"/>
    <property type="molecule type" value="Genomic_DNA"/>
</dbReference>
<feature type="binding site" evidence="2">
    <location>
        <position position="17"/>
    </location>
    <ligand>
        <name>Mg(2+)</name>
        <dbReference type="ChEBI" id="CHEBI:18420"/>
        <note>catalytic</note>
    </ligand>
</feature>
<sequence length="129" mass="14463">MVFYSVFFTPQVGVGFNRHAWNDLEKKVRSIARRAHNVVVVTGPLFLPIVEGNKKKVVYEVIGSNNVAVPTHFFKAIAIQEKENAPWHCVAWVLPNMALPETVQLDKFQVPLSAVERAAGLKIFPNLPN</sequence>
<dbReference type="GO" id="GO:0006309">
    <property type="term" value="P:apoptotic DNA fragmentation"/>
    <property type="evidence" value="ECO:0007669"/>
    <property type="project" value="TreeGrafter"/>
</dbReference>
<dbReference type="Gene3D" id="3.40.570.10">
    <property type="entry name" value="Extracellular Endonuclease, subunit A"/>
    <property type="match status" value="1"/>
</dbReference>
<dbReference type="OrthoDB" id="5418055at2759"/>
<dbReference type="GO" id="GO:0005634">
    <property type="term" value="C:nucleus"/>
    <property type="evidence" value="ECO:0007669"/>
    <property type="project" value="TreeGrafter"/>
</dbReference>
<dbReference type="GO" id="GO:0003676">
    <property type="term" value="F:nucleic acid binding"/>
    <property type="evidence" value="ECO:0007669"/>
    <property type="project" value="InterPro"/>
</dbReference>
<dbReference type="WBParaSite" id="ECPE_0000771901-mRNA-1">
    <property type="protein sequence ID" value="ECPE_0000771901-mRNA-1"/>
    <property type="gene ID" value="ECPE_0000771901"/>
</dbReference>
<evidence type="ECO:0000313" key="5">
    <source>
        <dbReference type="EMBL" id="VDP81776.1"/>
    </source>
</evidence>
<gene>
    <name evidence="5" type="ORF">ECPE_LOCUS7700</name>
</gene>
<dbReference type="SUPFAM" id="SSF54060">
    <property type="entry name" value="His-Me finger endonucleases"/>
    <property type="match status" value="1"/>
</dbReference>
<evidence type="ECO:0000313" key="6">
    <source>
        <dbReference type="Proteomes" id="UP000272942"/>
    </source>
</evidence>
<dbReference type="InterPro" id="IPR001604">
    <property type="entry name" value="Endo_G_ENPP1-like_dom"/>
</dbReference>
<organism evidence="7">
    <name type="scientific">Echinostoma caproni</name>
    <dbReference type="NCBI Taxonomy" id="27848"/>
    <lineage>
        <taxon>Eukaryota</taxon>
        <taxon>Metazoa</taxon>
        <taxon>Spiralia</taxon>
        <taxon>Lophotrochozoa</taxon>
        <taxon>Platyhelminthes</taxon>
        <taxon>Trematoda</taxon>
        <taxon>Digenea</taxon>
        <taxon>Plagiorchiida</taxon>
        <taxon>Echinostomata</taxon>
        <taxon>Echinostomatoidea</taxon>
        <taxon>Echinostomatidae</taxon>
        <taxon>Echinostoma</taxon>
    </lineage>
</organism>
<dbReference type="Proteomes" id="UP000272942">
    <property type="component" value="Unassembled WGS sequence"/>
</dbReference>
<accession>A0A183AL65</accession>
<evidence type="ECO:0000313" key="7">
    <source>
        <dbReference type="WBParaSite" id="ECPE_0000771901-mRNA-1"/>
    </source>
</evidence>
<dbReference type="GO" id="GO:0005743">
    <property type="term" value="C:mitochondrial inner membrane"/>
    <property type="evidence" value="ECO:0007669"/>
    <property type="project" value="TreeGrafter"/>
</dbReference>
<evidence type="ECO:0000256" key="1">
    <source>
        <dbReference type="ARBA" id="ARBA00010052"/>
    </source>
</evidence>
<dbReference type="InterPro" id="IPR044929">
    <property type="entry name" value="DNA/RNA_non-sp_Endonuclease_sf"/>
</dbReference>
<dbReference type="InterPro" id="IPR020821">
    <property type="entry name" value="ENPP1-3/EXOG-like_nuc-like"/>
</dbReference>
<dbReference type="InterPro" id="IPR040255">
    <property type="entry name" value="Non-specific_endonuclease"/>
</dbReference>
<keyword evidence="6" id="KW-1185">Reference proteome</keyword>
<dbReference type="Pfam" id="PF01223">
    <property type="entry name" value="Endonuclease_NS"/>
    <property type="match status" value="1"/>
</dbReference>
<dbReference type="AlphaFoldDB" id="A0A183AL65"/>
<dbReference type="PANTHER" id="PTHR13966">
    <property type="entry name" value="ENDONUCLEASE RELATED"/>
    <property type="match status" value="1"/>
</dbReference>
<dbReference type="InterPro" id="IPR044925">
    <property type="entry name" value="His-Me_finger_sf"/>
</dbReference>
<protein>
    <submittedName>
        <fullName evidence="7">Endonuclease_NS domain-containing protein</fullName>
    </submittedName>
</protein>
<keyword evidence="2" id="KW-0479">Metal-binding</keyword>
<dbReference type="GO" id="GO:0000014">
    <property type="term" value="F:single-stranded DNA endodeoxyribonuclease activity"/>
    <property type="evidence" value="ECO:0007669"/>
    <property type="project" value="TreeGrafter"/>
</dbReference>
<dbReference type="GO" id="GO:0046872">
    <property type="term" value="F:metal ion binding"/>
    <property type="evidence" value="ECO:0007669"/>
    <property type="project" value="UniProtKB-KW"/>
</dbReference>
<feature type="domain" description="ENPP1-3/EXOG-like endonuclease/phosphodiesterase" evidence="3">
    <location>
        <begin position="1"/>
        <end position="129"/>
    </location>
</feature>
<dbReference type="SMART" id="SM00477">
    <property type="entry name" value="NUC"/>
    <property type="match status" value="1"/>
</dbReference>
<dbReference type="GO" id="GO:0004521">
    <property type="term" value="F:RNA endonuclease activity"/>
    <property type="evidence" value="ECO:0007669"/>
    <property type="project" value="TreeGrafter"/>
</dbReference>
<proteinExistence type="inferred from homology"/>
<name>A0A183AL65_9TREM</name>
<dbReference type="SMART" id="SM00892">
    <property type="entry name" value="Endonuclease_NS"/>
    <property type="match status" value="1"/>
</dbReference>
<dbReference type="PANTHER" id="PTHR13966:SF5">
    <property type="entry name" value="ENDONUCLEASE G, MITOCHONDRIAL"/>
    <property type="match status" value="1"/>
</dbReference>
<evidence type="ECO:0000259" key="3">
    <source>
        <dbReference type="SMART" id="SM00477"/>
    </source>
</evidence>
<reference evidence="5 6" key="2">
    <citation type="submission" date="2018-11" db="EMBL/GenBank/DDBJ databases">
        <authorList>
            <consortium name="Pathogen Informatics"/>
        </authorList>
    </citation>
    <scope>NUCLEOTIDE SEQUENCE [LARGE SCALE GENOMIC DNA]</scope>
    <source>
        <strain evidence="5 6">Egypt</strain>
    </source>
</reference>